<feature type="compositionally biased region" description="Acidic residues" evidence="3">
    <location>
        <begin position="171"/>
        <end position="180"/>
    </location>
</feature>
<protein>
    <recommendedName>
        <fullName evidence="6">Pentacotripeptide-repeat region of PRORP domain-containing protein</fullName>
    </recommendedName>
</protein>
<dbReference type="InterPro" id="IPR051222">
    <property type="entry name" value="PPR/CCM1_RNA-binding"/>
</dbReference>
<feature type="repeat" description="PPR" evidence="2">
    <location>
        <begin position="402"/>
        <end position="436"/>
    </location>
</feature>
<dbReference type="Gene3D" id="1.25.40.10">
    <property type="entry name" value="Tetratricopeptide repeat domain"/>
    <property type="match status" value="1"/>
</dbReference>
<keyword evidence="1" id="KW-0677">Repeat</keyword>
<dbReference type="Proteomes" id="UP000327013">
    <property type="component" value="Unassembled WGS sequence"/>
</dbReference>
<evidence type="ECO:0000313" key="4">
    <source>
        <dbReference type="EMBL" id="KAB8611404.1"/>
    </source>
</evidence>
<dbReference type="PANTHER" id="PTHR47942:SF78">
    <property type="entry name" value="PENTATRICOPEPTIDE REPEAT PROTEIN (AFU_ORTHOLOGUE AFUA_4G07240)"/>
    <property type="match status" value="1"/>
</dbReference>
<dbReference type="PANTHER" id="PTHR47942">
    <property type="entry name" value="TETRATRICOPEPTIDE REPEAT (TPR)-LIKE SUPERFAMILY PROTEIN-RELATED"/>
    <property type="match status" value="1"/>
</dbReference>
<evidence type="ECO:0000256" key="1">
    <source>
        <dbReference type="ARBA" id="ARBA00022737"/>
    </source>
</evidence>
<organism evidence="4 5">
    <name type="scientific">Carpinus fangiana</name>
    <dbReference type="NCBI Taxonomy" id="176857"/>
    <lineage>
        <taxon>Eukaryota</taxon>
        <taxon>Viridiplantae</taxon>
        <taxon>Streptophyta</taxon>
        <taxon>Embryophyta</taxon>
        <taxon>Tracheophyta</taxon>
        <taxon>Spermatophyta</taxon>
        <taxon>Magnoliopsida</taxon>
        <taxon>eudicotyledons</taxon>
        <taxon>Gunneridae</taxon>
        <taxon>Pentapetalae</taxon>
        <taxon>rosids</taxon>
        <taxon>fabids</taxon>
        <taxon>Fagales</taxon>
        <taxon>Betulaceae</taxon>
        <taxon>Carpinus</taxon>
    </lineage>
</organism>
<reference evidence="4 5" key="1">
    <citation type="submission" date="2019-06" db="EMBL/GenBank/DDBJ databases">
        <title>A chromosomal-level reference genome of Carpinus fangiana (Coryloideae, Betulaceae).</title>
        <authorList>
            <person name="Yang X."/>
            <person name="Wang Z."/>
            <person name="Zhang L."/>
            <person name="Hao G."/>
            <person name="Liu J."/>
            <person name="Yang Y."/>
        </authorList>
    </citation>
    <scope>NUCLEOTIDE SEQUENCE [LARGE SCALE GENOMIC DNA]</scope>
    <source>
        <strain evidence="4">Cfa_2016G</strain>
        <tissue evidence="4">Leaf</tissue>
    </source>
</reference>
<sequence length="748" mass="83295">MAPSSPASSASILSIALYTSSSRPAEPLRSFKAFASLASHDELSLMSMFCASESSFSSYFLQQSRRTSLPSLFQSRPPPHELYQRRLGHSRSQARREVHEIKEDALSEAQLEERLLRALVSAGHSKHRTRTHADASATSMTTINNSRHRMASAYLSQRRTYAAFALKAAETDNEATDDQSEQQSTSSTGYANTTLKDVRHTYQPAAAPITLDEYYNMMDKCFLRPKVQPFPETVANPLEAIGAEEQHSAVDVDVSTTQNFSAREGTLLHSALRARVRERASMDKVGALVQMVKADYNEIPHEDIFNAYLAIPEPRLLYIPEKARQRLLGHFSIVRWKSEASLLRFMTLVDDHHSAGIKLGVREWSTAISLTAKAFKKISSESVNSALQVWRQMEAEQGIPANTVTFNILFDMASKAGKYTLAETLVREMKHRELSFDAFSHTSKIYYEGIRGSIEGVHAAYDALVEAGEVVNTVVISAVIAALLKCGEPAAAESVFDRAKRLHKEKYKGPRPLPATTWTERRKQGRMFLPKAKEPVRSPIAPGYHAYRSLVHYHAVSAGNVDRALALVDEMVSLYRIPVSASIYISLFRGFELHGGTPYSSWTSQSLESVFVFLLKNLEESAQKVRQSSNPTTSSQASDEAQDADGFYGAFRPIHETPEESLFPSETNAPKGTDREDAFVLGNSLFLLCIRAFLKCASLGRANEVYHALRSHSSSTEVLQAQIDDLFNAEKPKKDERRERFHGAEPAT</sequence>
<evidence type="ECO:0008006" key="6">
    <source>
        <dbReference type="Google" id="ProtNLM"/>
    </source>
</evidence>
<dbReference type="EMBL" id="VIBQ01000073">
    <property type="protein sequence ID" value="KAB8611404.1"/>
    <property type="molecule type" value="Genomic_DNA"/>
</dbReference>
<comment type="caution">
    <text evidence="4">The sequence shown here is derived from an EMBL/GenBank/DDBJ whole genome shotgun (WGS) entry which is preliminary data.</text>
</comment>
<evidence type="ECO:0000256" key="3">
    <source>
        <dbReference type="SAM" id="MobiDB-lite"/>
    </source>
</evidence>
<dbReference type="AlphaFoldDB" id="A0A5N6L2Y0"/>
<dbReference type="Pfam" id="PF01535">
    <property type="entry name" value="PPR"/>
    <property type="match status" value="1"/>
</dbReference>
<dbReference type="PROSITE" id="PS51375">
    <property type="entry name" value="PPR"/>
    <property type="match status" value="1"/>
</dbReference>
<feature type="region of interest" description="Disordered" evidence="3">
    <location>
        <begin position="171"/>
        <end position="192"/>
    </location>
</feature>
<dbReference type="OrthoDB" id="1908178at2759"/>
<gene>
    <name evidence="4" type="ORF">FH972_025909</name>
</gene>
<keyword evidence="5" id="KW-1185">Reference proteome</keyword>
<evidence type="ECO:0000256" key="2">
    <source>
        <dbReference type="PROSITE-ProRule" id="PRU00708"/>
    </source>
</evidence>
<accession>A0A5N6L2Y0</accession>
<dbReference type="NCBIfam" id="TIGR00756">
    <property type="entry name" value="PPR"/>
    <property type="match status" value="1"/>
</dbReference>
<evidence type="ECO:0000313" key="5">
    <source>
        <dbReference type="Proteomes" id="UP000327013"/>
    </source>
</evidence>
<dbReference type="InterPro" id="IPR011990">
    <property type="entry name" value="TPR-like_helical_dom_sf"/>
</dbReference>
<proteinExistence type="predicted"/>
<name>A0A5N6L2Y0_9ROSI</name>
<dbReference type="InterPro" id="IPR002885">
    <property type="entry name" value="PPR_rpt"/>
</dbReference>